<evidence type="ECO:0000256" key="2">
    <source>
        <dbReference type="ARBA" id="ARBA00023180"/>
    </source>
</evidence>
<dbReference type="SUPFAM" id="SSF52540">
    <property type="entry name" value="P-loop containing nucleoside triphosphate hydrolases"/>
    <property type="match status" value="1"/>
</dbReference>
<dbReference type="Pfam" id="PF00685">
    <property type="entry name" value="Sulfotransfer_1"/>
    <property type="match status" value="1"/>
</dbReference>
<dbReference type="InterPro" id="IPR027417">
    <property type="entry name" value="P-loop_NTPase"/>
</dbReference>
<accession>A0A075G4I4</accession>
<organism evidence="4">
    <name type="scientific">uncultured marine group II/III euryarchaeote AD1000_87_A06</name>
    <dbReference type="NCBI Taxonomy" id="1457817"/>
    <lineage>
        <taxon>Archaea</taxon>
        <taxon>Methanobacteriati</taxon>
        <taxon>Methanobacteriota</taxon>
        <taxon>environmental samples</taxon>
    </lineage>
</organism>
<dbReference type="EMBL" id="KF900487">
    <property type="protein sequence ID" value="AIE96731.1"/>
    <property type="molecule type" value="Genomic_DNA"/>
</dbReference>
<dbReference type="InterPro" id="IPR000863">
    <property type="entry name" value="Sulfotransferase_dom"/>
</dbReference>
<proteinExistence type="predicted"/>
<dbReference type="Gene3D" id="3.40.50.300">
    <property type="entry name" value="P-loop containing nucleotide triphosphate hydrolases"/>
    <property type="match status" value="1"/>
</dbReference>
<feature type="domain" description="Sulfotransferase" evidence="3">
    <location>
        <begin position="98"/>
        <end position="202"/>
    </location>
</feature>
<evidence type="ECO:0000313" key="4">
    <source>
        <dbReference type="EMBL" id="AIE96731.1"/>
    </source>
</evidence>
<keyword evidence="1 4" id="KW-0808">Transferase</keyword>
<sequence length="298" mass="33546">MTMYEDSVPNVGAFLLGAPKSGTTWLASALEQHPEICVSDPKEPNEVATHKGTFRRNSGEPNWGRYATCFDGAGLRLDCSVHALACPVAPTRIAEHWPEARFVVCLREPRSRTISHWGMILDTEEDKENGADWVDFASAWRDERLRCDTLYGTSMGRWLEVFSRDRFLLIDSRRMRRDAEAVLVEVQQHFGVRAHDFDLSSIHNSNVAEDRRPLTLLGRGFQFVASLIPSFIKRPFVGYLQGRGVNVYKMPVLSKGRSARASPTIEQCAEMEAEVTNDVTELGRLTGFNIGIWLDGDQ</sequence>
<dbReference type="GO" id="GO:0008146">
    <property type="term" value="F:sulfotransferase activity"/>
    <property type="evidence" value="ECO:0007669"/>
    <property type="project" value="InterPro"/>
</dbReference>
<protein>
    <submittedName>
        <fullName evidence="4">Putative sulfotransferase protein</fullName>
    </submittedName>
</protein>
<evidence type="ECO:0000256" key="1">
    <source>
        <dbReference type="ARBA" id="ARBA00022679"/>
    </source>
</evidence>
<keyword evidence="2" id="KW-0325">Glycoprotein</keyword>
<dbReference type="PANTHER" id="PTHR10605">
    <property type="entry name" value="HEPARAN SULFATE SULFOTRANSFERASE"/>
    <property type="match status" value="1"/>
</dbReference>
<reference evidence="4" key="1">
    <citation type="journal article" date="2014" name="Genome Biol. Evol.">
        <title>Pangenome evidence for extensive interdomain horizontal transfer affecting lineage core and shell genes in uncultured planktonic thaumarchaeota and euryarchaeota.</title>
        <authorList>
            <person name="Deschamps P."/>
            <person name="Zivanovic Y."/>
            <person name="Moreira D."/>
            <person name="Rodriguez-Valera F."/>
            <person name="Lopez-Garcia P."/>
        </authorList>
    </citation>
    <scope>NUCLEOTIDE SEQUENCE</scope>
</reference>
<evidence type="ECO:0000259" key="3">
    <source>
        <dbReference type="Pfam" id="PF00685"/>
    </source>
</evidence>
<name>A0A075G4I4_9EURY</name>
<dbReference type="AlphaFoldDB" id="A0A075G4I4"/>
<dbReference type="PANTHER" id="PTHR10605:SF56">
    <property type="entry name" value="BIFUNCTIONAL HEPARAN SULFATE N-DEACETYLASE_N-SULFOTRANSFERASE"/>
    <property type="match status" value="1"/>
</dbReference>
<dbReference type="InterPro" id="IPR037359">
    <property type="entry name" value="NST/OST"/>
</dbReference>